<dbReference type="InterPro" id="IPR031348">
    <property type="entry name" value="PigL_N"/>
</dbReference>
<accession>A0ABR1IC61</accession>
<protein>
    <recommendedName>
        <fullName evidence="1">Azaphilone pigments biosynthesis cluster protein L N-terminal domain-containing protein</fullName>
    </recommendedName>
</protein>
<proteinExistence type="predicted"/>
<feature type="domain" description="Azaphilone pigments biosynthesis cluster protein L N-terminal" evidence="1">
    <location>
        <begin position="2"/>
        <end position="153"/>
    </location>
</feature>
<dbReference type="Proteomes" id="UP001498421">
    <property type="component" value="Unassembled WGS sequence"/>
</dbReference>
<sequence>MAEALGVAASVISVVAFAGQLAQSSSFHFTFLRDIRNAPKDVRALSDELRVVASMLIPIQQSPNAQDPDLGPALKHCDVTINNLSAMLQTMQPAGTPKKRQQLWRNIKTTLGQAEISKHLAALERFKSMLLQCCATTTMVTQNHHSDALRDMQASMSNFSHQQSTYATSTADNKASIASLTNSALRIEHSTATTQSAIDKLNRLSSRGNITTCEIQNTVKGIDESMSRLSQTASQTQGTIESIHHTTSALMGSFSRLSEMTSQTSMTLERLTDETITTRETTERIESASQDMVEEIFRRQPVLLQAFGNNLKRTITRAVRQQMREI</sequence>
<dbReference type="EMBL" id="JAZAVK010000019">
    <property type="protein sequence ID" value="KAK7430522.1"/>
    <property type="molecule type" value="Genomic_DNA"/>
</dbReference>
<organism evidence="2 3">
    <name type="scientific">Neonectria magnoliae</name>
    <dbReference type="NCBI Taxonomy" id="2732573"/>
    <lineage>
        <taxon>Eukaryota</taxon>
        <taxon>Fungi</taxon>
        <taxon>Dikarya</taxon>
        <taxon>Ascomycota</taxon>
        <taxon>Pezizomycotina</taxon>
        <taxon>Sordariomycetes</taxon>
        <taxon>Hypocreomycetidae</taxon>
        <taxon>Hypocreales</taxon>
        <taxon>Nectriaceae</taxon>
        <taxon>Neonectria</taxon>
    </lineage>
</organism>
<evidence type="ECO:0000313" key="2">
    <source>
        <dbReference type="EMBL" id="KAK7430522.1"/>
    </source>
</evidence>
<evidence type="ECO:0000313" key="3">
    <source>
        <dbReference type="Proteomes" id="UP001498421"/>
    </source>
</evidence>
<comment type="caution">
    <text evidence="2">The sequence shown here is derived from an EMBL/GenBank/DDBJ whole genome shotgun (WGS) entry which is preliminary data.</text>
</comment>
<keyword evidence="3" id="KW-1185">Reference proteome</keyword>
<evidence type="ECO:0000259" key="1">
    <source>
        <dbReference type="Pfam" id="PF17111"/>
    </source>
</evidence>
<name>A0ABR1IC61_9HYPO</name>
<reference evidence="2 3" key="1">
    <citation type="journal article" date="2025" name="Microbiol. Resour. Announc.">
        <title>Draft genome sequences for Neonectria magnoliae and Neonectria punicea, canker pathogens of Liriodendron tulipifera and Acer saccharum in West Virginia.</title>
        <authorList>
            <person name="Petronek H.M."/>
            <person name="Kasson M.T."/>
            <person name="Metheny A.M."/>
            <person name="Stauder C.M."/>
            <person name="Lovett B."/>
            <person name="Lynch S.C."/>
            <person name="Garnas J.R."/>
            <person name="Kasson L.R."/>
            <person name="Stajich J.E."/>
        </authorList>
    </citation>
    <scope>NUCLEOTIDE SEQUENCE [LARGE SCALE GENOMIC DNA]</scope>
    <source>
        <strain evidence="2 3">NRRL 64651</strain>
    </source>
</reference>
<gene>
    <name evidence="2" type="ORF">QQZ08_003041</name>
</gene>
<dbReference type="Pfam" id="PF17111">
    <property type="entry name" value="PigL_N"/>
    <property type="match status" value="1"/>
</dbReference>